<dbReference type="SUPFAM" id="SSF51430">
    <property type="entry name" value="NAD(P)-linked oxidoreductase"/>
    <property type="match status" value="1"/>
</dbReference>
<proteinExistence type="inferred from homology"/>
<evidence type="ECO:0000256" key="2">
    <source>
        <dbReference type="ARBA" id="ARBA00022857"/>
    </source>
</evidence>
<dbReference type="PROSITE" id="PS00062">
    <property type="entry name" value="ALDOKETO_REDUCTASE_2"/>
    <property type="match status" value="1"/>
</dbReference>
<evidence type="ECO:0000256" key="3">
    <source>
        <dbReference type="ARBA" id="ARBA00023002"/>
    </source>
</evidence>
<dbReference type="PROSITE" id="PS00063">
    <property type="entry name" value="ALDOKETO_REDUCTASE_3"/>
    <property type="match status" value="1"/>
</dbReference>
<accession>A0A1M7TWJ0</accession>
<feature type="active site" description="Proton donor" evidence="4">
    <location>
        <position position="61"/>
    </location>
</feature>
<dbReference type="EMBL" id="FRDM01000009">
    <property type="protein sequence ID" value="SHN75003.1"/>
    <property type="molecule type" value="Genomic_DNA"/>
</dbReference>
<evidence type="ECO:0000313" key="9">
    <source>
        <dbReference type="Proteomes" id="UP000184428"/>
    </source>
</evidence>
<evidence type="ECO:0000256" key="5">
    <source>
        <dbReference type="PIRSR" id="PIRSR000097-2"/>
    </source>
</evidence>
<keyword evidence="3" id="KW-0560">Oxidoreductase</keyword>
<dbReference type="CDD" id="cd19071">
    <property type="entry name" value="AKR_AKR1-5-like"/>
    <property type="match status" value="1"/>
</dbReference>
<dbReference type="Proteomes" id="UP000184428">
    <property type="component" value="Unassembled WGS sequence"/>
</dbReference>
<dbReference type="PROSITE" id="PS00798">
    <property type="entry name" value="ALDOKETO_REDUCTASE_1"/>
    <property type="match status" value="1"/>
</dbReference>
<evidence type="ECO:0000256" key="4">
    <source>
        <dbReference type="PIRSR" id="PIRSR000097-1"/>
    </source>
</evidence>
<dbReference type="FunFam" id="3.20.20.100:FF:000002">
    <property type="entry name" value="2,5-diketo-D-gluconic acid reductase A"/>
    <property type="match status" value="1"/>
</dbReference>
<reference evidence="8 9" key="1">
    <citation type="submission" date="2016-12" db="EMBL/GenBank/DDBJ databases">
        <authorList>
            <person name="Song W.-J."/>
            <person name="Kurnit D.M."/>
        </authorList>
    </citation>
    <scope>NUCLEOTIDE SEQUENCE [LARGE SCALE GENOMIC DNA]</scope>
    <source>
        <strain evidence="8 9">DSM 43162</strain>
    </source>
</reference>
<dbReference type="InterPro" id="IPR023210">
    <property type="entry name" value="NADP_OxRdtase_dom"/>
</dbReference>
<dbReference type="PANTHER" id="PTHR43827">
    <property type="entry name" value="2,5-DIKETO-D-GLUCONIC ACID REDUCTASE"/>
    <property type="match status" value="1"/>
</dbReference>
<dbReference type="InterPro" id="IPR036812">
    <property type="entry name" value="NAD(P)_OxRdtase_dom_sf"/>
</dbReference>
<dbReference type="Gene3D" id="3.20.20.100">
    <property type="entry name" value="NADP-dependent oxidoreductase domain"/>
    <property type="match status" value="1"/>
</dbReference>
<dbReference type="PIRSF" id="PIRSF000097">
    <property type="entry name" value="AKR"/>
    <property type="match status" value="1"/>
</dbReference>
<keyword evidence="2" id="KW-0521">NADP</keyword>
<dbReference type="PANTHER" id="PTHR43827:SF3">
    <property type="entry name" value="NADP-DEPENDENT OXIDOREDUCTASE DOMAIN-CONTAINING PROTEIN"/>
    <property type="match status" value="1"/>
</dbReference>
<protein>
    <submittedName>
        <fullName evidence="8">Aldo/keto reductase</fullName>
    </submittedName>
</protein>
<gene>
    <name evidence="8" type="ORF">SAMN05660350_02279</name>
</gene>
<feature type="binding site" evidence="5">
    <location>
        <position position="117"/>
    </location>
    <ligand>
        <name>substrate</name>
    </ligand>
</feature>
<organism evidence="8 9">
    <name type="scientific">Geodermatophilus obscurus</name>
    <dbReference type="NCBI Taxonomy" id="1861"/>
    <lineage>
        <taxon>Bacteria</taxon>
        <taxon>Bacillati</taxon>
        <taxon>Actinomycetota</taxon>
        <taxon>Actinomycetes</taxon>
        <taxon>Geodermatophilales</taxon>
        <taxon>Geodermatophilaceae</taxon>
        <taxon>Geodermatophilus</taxon>
    </lineage>
</organism>
<evidence type="ECO:0000313" key="8">
    <source>
        <dbReference type="EMBL" id="SHN75003.1"/>
    </source>
</evidence>
<feature type="domain" description="NADP-dependent oxidoreductase" evidence="7">
    <location>
        <begin position="28"/>
        <end position="265"/>
    </location>
</feature>
<evidence type="ECO:0000256" key="6">
    <source>
        <dbReference type="PIRSR" id="PIRSR000097-3"/>
    </source>
</evidence>
<dbReference type="GO" id="GO:0016616">
    <property type="term" value="F:oxidoreductase activity, acting on the CH-OH group of donors, NAD or NADP as acceptor"/>
    <property type="evidence" value="ECO:0007669"/>
    <property type="project" value="UniProtKB-ARBA"/>
</dbReference>
<dbReference type="Pfam" id="PF00248">
    <property type="entry name" value="Aldo_ket_red"/>
    <property type="match status" value="1"/>
</dbReference>
<evidence type="ECO:0000259" key="7">
    <source>
        <dbReference type="Pfam" id="PF00248"/>
    </source>
</evidence>
<name>A0A1M7TWJ0_9ACTN</name>
<comment type="similarity">
    <text evidence="1">Belongs to the aldo/keto reductase family.</text>
</comment>
<evidence type="ECO:0000256" key="1">
    <source>
        <dbReference type="ARBA" id="ARBA00007905"/>
    </source>
</evidence>
<dbReference type="InterPro" id="IPR020471">
    <property type="entry name" value="AKR"/>
</dbReference>
<dbReference type="InterPro" id="IPR018170">
    <property type="entry name" value="Aldo/ket_reductase_CS"/>
</dbReference>
<feature type="site" description="Lowers pKa of active site Tyr" evidence="6">
    <location>
        <position position="86"/>
    </location>
</feature>
<dbReference type="PRINTS" id="PR00069">
    <property type="entry name" value="ALDKETRDTASE"/>
</dbReference>
<sequence>MRVPGTGPGMTESFPTVPLDGAPGMPLLGFGTWQMTGPTCYDAVRTALDTGYRHLDTAAIYRNESEVGRALRDSGVDRDEVFLTTKLPPPRADQADQVLAGSLDALGVDAVDLWLVHWPPGGARPDVWERFVAAREAGRARAIGVSNYSLEQMDELTEATGVTPQVNQVSWAPSRYDPAVEAGHRDRDVVLEGYSPFKNTDLGDPVLREVADAHGVTPAQVVLRWHVEHGVVVIPKSATPERIRTNLAIGGFSLSDDEVARIDGLAQR</sequence>
<dbReference type="AlphaFoldDB" id="A0A1M7TWJ0"/>